<feature type="domain" description="Transcription elongation factor GreA/GreB C-terminal" evidence="1">
    <location>
        <begin position="56"/>
        <end position="119"/>
    </location>
</feature>
<proteinExistence type="predicted"/>
<accession>A0A517PLD4</accession>
<dbReference type="AlphaFoldDB" id="A0A517PLD4"/>
<name>A0A517PLD4_9PLAN</name>
<reference evidence="2 3" key="1">
    <citation type="submission" date="2019-02" db="EMBL/GenBank/DDBJ databases">
        <title>Deep-cultivation of Planctomycetes and their phenomic and genomic characterization uncovers novel biology.</title>
        <authorList>
            <person name="Wiegand S."/>
            <person name="Jogler M."/>
            <person name="Boedeker C."/>
            <person name="Pinto D."/>
            <person name="Vollmers J."/>
            <person name="Rivas-Marin E."/>
            <person name="Kohn T."/>
            <person name="Peeters S.H."/>
            <person name="Heuer A."/>
            <person name="Rast P."/>
            <person name="Oberbeckmann S."/>
            <person name="Bunk B."/>
            <person name="Jeske O."/>
            <person name="Meyerdierks A."/>
            <person name="Storesund J.E."/>
            <person name="Kallscheuer N."/>
            <person name="Luecker S."/>
            <person name="Lage O.M."/>
            <person name="Pohl T."/>
            <person name="Merkel B.J."/>
            <person name="Hornburger P."/>
            <person name="Mueller R.-W."/>
            <person name="Bruemmer F."/>
            <person name="Labrenz M."/>
            <person name="Spormann A.M."/>
            <person name="Op den Camp H."/>
            <person name="Overmann J."/>
            <person name="Amann R."/>
            <person name="Jetten M.S.M."/>
            <person name="Mascher T."/>
            <person name="Medema M.H."/>
            <person name="Devos D.P."/>
            <person name="Kaster A.-K."/>
            <person name="Ovreas L."/>
            <person name="Rohde M."/>
            <person name="Galperin M.Y."/>
            <person name="Jogler C."/>
        </authorList>
    </citation>
    <scope>NUCLEOTIDE SEQUENCE [LARGE SCALE GENOMIC DNA]</scope>
    <source>
        <strain evidence="2 3">HG66A1</strain>
    </source>
</reference>
<evidence type="ECO:0000313" key="2">
    <source>
        <dbReference type="EMBL" id="QDT20179.1"/>
    </source>
</evidence>
<dbReference type="PANTHER" id="PTHR30437:SF5">
    <property type="entry name" value="REGULATOR OF NUCLEOSIDE DIPHOSPHATE KINASE"/>
    <property type="match status" value="1"/>
</dbReference>
<dbReference type="PANTHER" id="PTHR30437">
    <property type="entry name" value="TRANSCRIPTION ELONGATION FACTOR GREA"/>
    <property type="match status" value="1"/>
</dbReference>
<dbReference type="RefSeq" id="WP_145182652.1">
    <property type="nucleotide sequence ID" value="NZ_CP036266.1"/>
</dbReference>
<organism evidence="2 3">
    <name type="scientific">Gimesia chilikensis</name>
    <dbReference type="NCBI Taxonomy" id="2605989"/>
    <lineage>
        <taxon>Bacteria</taxon>
        <taxon>Pseudomonadati</taxon>
        <taxon>Planctomycetota</taxon>
        <taxon>Planctomycetia</taxon>
        <taxon>Planctomycetales</taxon>
        <taxon>Planctomycetaceae</taxon>
        <taxon>Gimesia</taxon>
    </lineage>
</organism>
<dbReference type="GO" id="GO:0003677">
    <property type="term" value="F:DNA binding"/>
    <property type="evidence" value="ECO:0007669"/>
    <property type="project" value="InterPro"/>
</dbReference>
<dbReference type="InterPro" id="IPR001437">
    <property type="entry name" value="Tscrpt_elong_fac_GreA/B_C"/>
</dbReference>
<evidence type="ECO:0000313" key="3">
    <source>
        <dbReference type="Proteomes" id="UP000320421"/>
    </source>
</evidence>
<evidence type="ECO:0000259" key="1">
    <source>
        <dbReference type="Pfam" id="PF01272"/>
    </source>
</evidence>
<keyword evidence="2" id="KW-0418">Kinase</keyword>
<dbReference type="OrthoDB" id="192847at2"/>
<gene>
    <name evidence="2" type="primary">rnk</name>
    <name evidence="2" type="ORF">HG66A1_19640</name>
</gene>
<dbReference type="GO" id="GO:0006354">
    <property type="term" value="P:DNA-templated transcription elongation"/>
    <property type="evidence" value="ECO:0007669"/>
    <property type="project" value="TreeGrafter"/>
</dbReference>
<sequence length="135" mass="14976">MNFKQKQIVITRNDYYKLSRLLNSEYTQAIGNKPYLTGLRSELEAAVIVDPEEISPDVVTMNSKVTLVDLDINEDETYVLVYPDQANIASGRLSILTPIGTAILGCKTGDVVSGNASRMQIKEIVFQPERARVPS</sequence>
<dbReference type="InterPro" id="IPR023459">
    <property type="entry name" value="Tscrpt_elong_fac_GreA/B_fam"/>
</dbReference>
<dbReference type="GO" id="GO:0016301">
    <property type="term" value="F:kinase activity"/>
    <property type="evidence" value="ECO:0007669"/>
    <property type="project" value="UniProtKB-KW"/>
</dbReference>
<dbReference type="EMBL" id="CP036266">
    <property type="protein sequence ID" value="QDT20179.1"/>
    <property type="molecule type" value="Genomic_DNA"/>
</dbReference>
<dbReference type="Gene3D" id="3.10.50.30">
    <property type="entry name" value="Transcription elongation factor, GreA/GreB, C-terminal domain"/>
    <property type="match status" value="1"/>
</dbReference>
<dbReference type="Pfam" id="PF01272">
    <property type="entry name" value="GreA_GreB"/>
    <property type="match status" value="1"/>
</dbReference>
<dbReference type="InterPro" id="IPR036953">
    <property type="entry name" value="GreA/GreB_C_sf"/>
</dbReference>
<dbReference type="GO" id="GO:0032784">
    <property type="term" value="P:regulation of DNA-templated transcription elongation"/>
    <property type="evidence" value="ECO:0007669"/>
    <property type="project" value="InterPro"/>
</dbReference>
<dbReference type="Proteomes" id="UP000320421">
    <property type="component" value="Chromosome"/>
</dbReference>
<dbReference type="SUPFAM" id="SSF54534">
    <property type="entry name" value="FKBP-like"/>
    <property type="match status" value="1"/>
</dbReference>
<dbReference type="GO" id="GO:0070063">
    <property type="term" value="F:RNA polymerase binding"/>
    <property type="evidence" value="ECO:0007669"/>
    <property type="project" value="InterPro"/>
</dbReference>
<keyword evidence="2" id="KW-0808">Transferase</keyword>
<protein>
    <submittedName>
        <fullName evidence="2">Regulator of nucleoside diphosphate kinase</fullName>
    </submittedName>
</protein>
<keyword evidence="3" id="KW-1185">Reference proteome</keyword>